<dbReference type="Pfam" id="PF02624">
    <property type="entry name" value="YcaO"/>
    <property type="match status" value="1"/>
</dbReference>
<dbReference type="Gene3D" id="3.40.50.720">
    <property type="entry name" value="NAD(P)-binding Rossmann-like Domain"/>
    <property type="match status" value="1"/>
</dbReference>
<dbReference type="InterPro" id="IPR003776">
    <property type="entry name" value="YcaO-like_dom"/>
</dbReference>
<reference evidence="2 3" key="1">
    <citation type="submission" date="2021-01" db="EMBL/GenBank/DDBJ databases">
        <title>Whole genome shotgun sequence of Catellatospora coxensis NBRC 107359.</title>
        <authorList>
            <person name="Komaki H."/>
            <person name="Tamura T."/>
        </authorList>
    </citation>
    <scope>NUCLEOTIDE SEQUENCE [LARGE SCALE GENOMIC DNA]</scope>
    <source>
        <strain evidence="2 3">NBRC 107359</strain>
    </source>
</reference>
<dbReference type="Proteomes" id="UP000630887">
    <property type="component" value="Unassembled WGS sequence"/>
</dbReference>
<evidence type="ECO:0000313" key="3">
    <source>
        <dbReference type="Proteomes" id="UP000630887"/>
    </source>
</evidence>
<gene>
    <name evidence="2" type="ORF">Cco03nite_17980</name>
</gene>
<keyword evidence="3" id="KW-1185">Reference proteome</keyword>
<protein>
    <recommendedName>
        <fullName evidence="1">YcaO domain-containing protein</fullName>
    </recommendedName>
</protein>
<accession>A0A8J3KRY5</accession>
<dbReference type="InterPro" id="IPR022291">
    <property type="entry name" value="Bacteriocin_synth_cyclodeHase"/>
</dbReference>
<evidence type="ECO:0000259" key="1">
    <source>
        <dbReference type="PROSITE" id="PS51664"/>
    </source>
</evidence>
<dbReference type="RefSeq" id="WP_203690977.1">
    <property type="nucleotide sequence ID" value="NZ_BAAALC010000016.1"/>
</dbReference>
<dbReference type="PROSITE" id="PS51664">
    <property type="entry name" value="YCAO"/>
    <property type="match status" value="1"/>
</dbReference>
<sequence>MSQVTTAAQTVPGEQPAAELGGIADVRPRLRHDVVFADTGFGAFVRNTDTGFLIRGKSAYRWLATLVPYFDGQATVAELCEGLNTDQQTVIASMMQTLLERGFVRDSVPEPAVDLPAEVIERFRSQIDFIAHFADDAVTRFARYRRAAVLIVGDGDTSRAIAAGLLRNGSQTVEIRRPGPSTPAVAVDTPDGQVLYSTGPIAGGRHDMVVICADEVGPATVWRACANLAPDGPAVLPVLTLGRQAMLGPVTRHGASPCWGCLLLRLQANAEAGDLARMWQAIATAPGDGDGHRSGQRLPSASVAQIVGSAAAFDVFRLLTEALIGESAGAVLVQDVDTLESTRERLLPHPECGWCHGDGPPAAAGPAPEDLVERADGGPMSEEEIHERQLTLVRKHVGIVTAFTDHGLTQSPLKVARCRLGGENAALESRELTAFGLDTLLGARQAVLQLAASTYVDRLADLRAAVPGDRLPAELRPDPSRLRIASGVALPADQAGPHLPATDLRTGDPYWLPAAAVYPAGPLNAAAAFEPTGAGSGAGLSVEQATERGLLSALAYEGLRLAASGAPVAAVDPAEVNADEQLSFLATTGGRLGVTVTLFRLPGAAPAHAVLAAATGGARRRWSVAACLDPRDAAVTALRDAVGQAQLDAEGIGFDLGPDLLADFDPAALKVDGAQPPPPAVASVEDLLAALAAGGRQALRVLTTTPDLDLVEVVHTVRVLLVDAR</sequence>
<evidence type="ECO:0000313" key="2">
    <source>
        <dbReference type="EMBL" id="GIG05098.1"/>
    </source>
</evidence>
<feature type="domain" description="YcaO" evidence="1">
    <location>
        <begin position="434"/>
        <end position="725"/>
    </location>
</feature>
<name>A0A8J3KRY5_9ACTN</name>
<dbReference type="NCBIfam" id="TIGR03882">
    <property type="entry name" value="cyclo_dehyd_2"/>
    <property type="match status" value="1"/>
</dbReference>
<dbReference type="EMBL" id="BONI01000011">
    <property type="protein sequence ID" value="GIG05098.1"/>
    <property type="molecule type" value="Genomic_DNA"/>
</dbReference>
<proteinExistence type="predicted"/>
<dbReference type="AlphaFoldDB" id="A0A8J3KRY5"/>
<organism evidence="2 3">
    <name type="scientific">Catellatospora coxensis</name>
    <dbReference type="NCBI Taxonomy" id="310354"/>
    <lineage>
        <taxon>Bacteria</taxon>
        <taxon>Bacillati</taxon>
        <taxon>Actinomycetota</taxon>
        <taxon>Actinomycetes</taxon>
        <taxon>Micromonosporales</taxon>
        <taxon>Micromonosporaceae</taxon>
        <taxon>Catellatospora</taxon>
    </lineage>
</organism>
<comment type="caution">
    <text evidence="2">The sequence shown here is derived from an EMBL/GenBank/DDBJ whole genome shotgun (WGS) entry which is preliminary data.</text>
</comment>